<gene>
    <name evidence="3" type="ORF">HF682_03535</name>
</gene>
<dbReference type="Gene3D" id="3.40.190.10">
    <property type="entry name" value="Periplasmic binding protein-like II"/>
    <property type="match status" value="2"/>
</dbReference>
<dbReference type="Pfam" id="PF00497">
    <property type="entry name" value="SBP_bac_3"/>
    <property type="match status" value="1"/>
</dbReference>
<dbReference type="AlphaFoldDB" id="A0A847S5Z5"/>
<organism evidence="3 4">
    <name type="scientific">Leeia aquatica</name>
    <dbReference type="NCBI Taxonomy" id="2725557"/>
    <lineage>
        <taxon>Bacteria</taxon>
        <taxon>Pseudomonadati</taxon>
        <taxon>Pseudomonadota</taxon>
        <taxon>Betaproteobacteria</taxon>
        <taxon>Neisseriales</taxon>
        <taxon>Leeiaceae</taxon>
        <taxon>Leeia</taxon>
    </lineage>
</organism>
<name>A0A847S5Z5_9NEIS</name>
<dbReference type="SUPFAM" id="SSF53850">
    <property type="entry name" value="Periplasmic binding protein-like II"/>
    <property type="match status" value="1"/>
</dbReference>
<comment type="caution">
    <text evidence="3">The sequence shown here is derived from an EMBL/GenBank/DDBJ whole genome shotgun (WGS) entry which is preliminary data.</text>
</comment>
<evidence type="ECO:0000313" key="3">
    <source>
        <dbReference type="EMBL" id="NLR74225.1"/>
    </source>
</evidence>
<evidence type="ECO:0000259" key="2">
    <source>
        <dbReference type="Pfam" id="PF00497"/>
    </source>
</evidence>
<dbReference type="EMBL" id="JABAIM010000001">
    <property type="protein sequence ID" value="NLR74225.1"/>
    <property type="molecule type" value="Genomic_DNA"/>
</dbReference>
<dbReference type="InterPro" id="IPR001638">
    <property type="entry name" value="Solute-binding_3/MltF_N"/>
</dbReference>
<dbReference type="RefSeq" id="WP_168875852.1">
    <property type="nucleotide sequence ID" value="NZ_JABAIM010000001.1"/>
</dbReference>
<feature type="domain" description="Solute-binding protein family 3/N-terminal" evidence="2">
    <location>
        <begin position="37"/>
        <end position="251"/>
    </location>
</feature>
<dbReference type="Proteomes" id="UP000587991">
    <property type="component" value="Unassembled WGS sequence"/>
</dbReference>
<accession>A0A847S5Z5</accession>
<keyword evidence="1" id="KW-0732">Signal</keyword>
<sequence>MPTRLMLWLSGLLYGCLAWLPVGAQARTTLHLATGELPPYATESRPDQGIVLALIRQAFDQAGYDVQYHFMPWSRAQVETRLGRWDGTAYWGKTTDRVRDFWLSDNVLTEQWVFLHRKDMPFDWHSEADLAPYTIAVIPDYTYTPAFRKLLTEGKLKGDTTPDDLSGLRKLLYKRVDLLPIERNVACFLLHKQFSAAQIQQLAAHPKRMTDQFTTHLMLSRQRPASPAILKAFNKALAELYRKKVPQQLLAKLNCDLRWTIAP</sequence>
<keyword evidence="4" id="KW-1185">Reference proteome</keyword>
<dbReference type="PANTHER" id="PTHR35936:SF25">
    <property type="entry name" value="ABC TRANSPORTER SUBSTRATE-BINDING PROTEIN"/>
    <property type="match status" value="1"/>
</dbReference>
<evidence type="ECO:0000313" key="4">
    <source>
        <dbReference type="Proteomes" id="UP000587991"/>
    </source>
</evidence>
<evidence type="ECO:0000256" key="1">
    <source>
        <dbReference type="ARBA" id="ARBA00022729"/>
    </source>
</evidence>
<dbReference type="PANTHER" id="PTHR35936">
    <property type="entry name" value="MEMBRANE-BOUND LYTIC MUREIN TRANSGLYCOSYLASE F"/>
    <property type="match status" value="1"/>
</dbReference>
<dbReference type="PROSITE" id="PS51257">
    <property type="entry name" value="PROKAR_LIPOPROTEIN"/>
    <property type="match status" value="1"/>
</dbReference>
<proteinExistence type="predicted"/>
<reference evidence="3 4" key="1">
    <citation type="submission" date="2020-04" db="EMBL/GenBank/DDBJ databases">
        <title>Draft genome of Leeia sp. IMCC25680.</title>
        <authorList>
            <person name="Song J."/>
            <person name="Cho J.-C."/>
        </authorList>
    </citation>
    <scope>NUCLEOTIDE SEQUENCE [LARGE SCALE GENOMIC DNA]</scope>
    <source>
        <strain evidence="3 4">IMCC25680</strain>
    </source>
</reference>
<protein>
    <submittedName>
        <fullName evidence="3">Transporter substrate-binding domain-containing protein</fullName>
    </submittedName>
</protein>